<dbReference type="Proteomes" id="UP001432216">
    <property type="component" value="Chromosome 10"/>
</dbReference>
<dbReference type="EMBL" id="CP143815">
    <property type="protein sequence ID" value="WVO24317.1"/>
    <property type="molecule type" value="Genomic_DNA"/>
</dbReference>
<protein>
    <submittedName>
        <fullName evidence="1">Uncharacterized protein</fullName>
    </submittedName>
</protein>
<reference evidence="1 2" key="1">
    <citation type="submission" date="2024-01" db="EMBL/GenBank/DDBJ databases">
        <title>Comparative genomics of Cryptococcus and Kwoniella reveals pathogenesis evolution and contrasting modes of karyotype evolution via chromosome fusion or intercentromeric recombination.</title>
        <authorList>
            <person name="Coelho M.A."/>
            <person name="David-Palma M."/>
            <person name="Shea T."/>
            <person name="Bowers K."/>
            <person name="McGinley-Smith S."/>
            <person name="Mohammad A.W."/>
            <person name="Gnirke A."/>
            <person name="Yurkov A.M."/>
            <person name="Nowrousian M."/>
            <person name="Sun S."/>
            <person name="Cuomo C.A."/>
            <person name="Heitman J."/>
        </authorList>
    </citation>
    <scope>NUCLEOTIDE SEQUENCE [LARGE SCALE GENOMIC DNA]</scope>
    <source>
        <strain evidence="1 2">7685027</strain>
    </source>
</reference>
<organism evidence="1 2">
    <name type="scientific">Cryptococcus decagattii</name>
    <dbReference type="NCBI Taxonomy" id="1859122"/>
    <lineage>
        <taxon>Eukaryota</taxon>
        <taxon>Fungi</taxon>
        <taxon>Dikarya</taxon>
        <taxon>Basidiomycota</taxon>
        <taxon>Agaricomycotina</taxon>
        <taxon>Tremellomycetes</taxon>
        <taxon>Tremellales</taxon>
        <taxon>Cryptococcaceae</taxon>
        <taxon>Cryptococcus</taxon>
        <taxon>Cryptococcus gattii species complex</taxon>
    </lineage>
</organism>
<dbReference type="RefSeq" id="XP_064723556.1">
    <property type="nucleotide sequence ID" value="XM_064867484.1"/>
</dbReference>
<accession>A0ABZ2B3W8</accession>
<sequence length="146" mass="15686">MGESTHTVLAKFVPEVWYHVSSIGDGSVESLTPAYSEHLESSAAAIFQECFEDIIDQDGDALGVSFEAALELMTKKCMQGSASICRSMGASAVGGLDGKGDPDSFFFETDNYSLTPGIDGSLSFNGHLTRERWRDGSCNFSLRPAD</sequence>
<evidence type="ECO:0000313" key="1">
    <source>
        <dbReference type="EMBL" id="WVO24317.1"/>
    </source>
</evidence>
<keyword evidence="2" id="KW-1185">Reference proteome</keyword>
<proteinExistence type="predicted"/>
<evidence type="ECO:0000313" key="2">
    <source>
        <dbReference type="Proteomes" id="UP001432216"/>
    </source>
</evidence>
<gene>
    <name evidence="1" type="ORF">IAS62_005681</name>
</gene>
<name>A0ABZ2B3W8_9TREE</name>
<dbReference type="GeneID" id="89992451"/>